<feature type="binding site" evidence="7">
    <location>
        <position position="177"/>
    </location>
    <ligand>
        <name>L-glutamine</name>
        <dbReference type="ChEBI" id="CHEBI:58359"/>
    </ligand>
</feature>
<protein>
    <recommendedName>
        <fullName evidence="7 8">Glutamine-dependent NAD(+) synthetase</fullName>
        <ecNumber evidence="7 8">6.3.5.1</ecNumber>
    </recommendedName>
    <alternativeName>
        <fullName evidence="7 8">NAD(+) synthase [glutamine-hydrolyzing]</fullName>
    </alternativeName>
</protein>
<dbReference type="PANTHER" id="PTHR23090">
    <property type="entry name" value="NH 3 /GLUTAMINE-DEPENDENT NAD + SYNTHETASE"/>
    <property type="match status" value="1"/>
</dbReference>
<dbReference type="Pfam" id="PF00795">
    <property type="entry name" value="CN_hydrolase"/>
    <property type="match status" value="1"/>
</dbReference>
<dbReference type="Pfam" id="PF02540">
    <property type="entry name" value="NAD_synthase"/>
    <property type="match status" value="1"/>
</dbReference>
<dbReference type="CDD" id="cd00553">
    <property type="entry name" value="NAD_synthase"/>
    <property type="match status" value="1"/>
</dbReference>
<evidence type="ECO:0000256" key="2">
    <source>
        <dbReference type="ARBA" id="ARBA00007145"/>
    </source>
</evidence>
<dbReference type="InterPro" id="IPR014729">
    <property type="entry name" value="Rossmann-like_a/b/a_fold"/>
</dbReference>
<dbReference type="SUPFAM" id="SSF52402">
    <property type="entry name" value="Adenine nucleotide alpha hydrolases-like"/>
    <property type="match status" value="1"/>
</dbReference>
<evidence type="ECO:0000313" key="12">
    <source>
        <dbReference type="EMBL" id="AEW04900.1"/>
    </source>
</evidence>
<dbReference type="GO" id="GO:0000257">
    <property type="term" value="F:nitrilase activity"/>
    <property type="evidence" value="ECO:0007669"/>
    <property type="project" value="UniProtKB-ARBA"/>
</dbReference>
<sequence>MRLALMQINTTVGDVTGNLRRLLTGLEEARDQGAHLVLFPEMSLSGYPPEDLLFRPSFLKAVEEAENTVVQATRGLAAVFGYPYDAGGVLYNAASLAADGRRVHRIFKHHLPNYDVFDEMRYFSPGQDTAIFTWGRWTLGVSICEDIWYPDGPYLAQSRSGANLLINISASPFSRGKGRRREEMMTTRADDAAAYLAYVNLVGAQDELVFDGFSAVFGPDGRVLARADGFREDRLVVDLDDTPGRHRRWIDPRWRLRGVPEEISVKTLAIPLPEPDSSLAPVTATPVTPFMDDVEALYHALVTGVRDYIEKNRFGDVVIGLSGGIDSAVTAVIATDALGAGRVHGVFMPSAITSDESYRDAKELAERLGIEWRVIPIAPVMDAFMTQLAPHFAGRAPDLTEENLQARIRGTLLMALSNKMGWLVLTTGNKSEMATGYSTLYGDMAGGFAVLKDVLKTDVFRLARWMNRESVRIPENVLIKPPTAELRPGQKDEDSLPPYAILDQILMGYIENDWSVESLIHAGLDPDAVHLTVQLVNRNEYKRRQAPVGIKVTPRAFGRDRRMPITGRF</sequence>
<dbReference type="KEGG" id="sap:Sulac_1403"/>
<evidence type="ECO:0000256" key="6">
    <source>
        <dbReference type="ARBA" id="ARBA00023027"/>
    </source>
</evidence>
<dbReference type="InterPro" id="IPR003010">
    <property type="entry name" value="C-N_Hydrolase"/>
</dbReference>
<keyword evidence="5 7" id="KW-0067">ATP-binding</keyword>
<dbReference type="PANTHER" id="PTHR23090:SF9">
    <property type="entry name" value="GLUTAMINE-DEPENDENT NAD(+) SYNTHETASE"/>
    <property type="match status" value="1"/>
</dbReference>
<feature type="domain" description="CN hydrolase" evidence="11">
    <location>
        <begin position="1"/>
        <end position="241"/>
    </location>
</feature>
<keyword evidence="13" id="KW-1185">Reference proteome</keyword>
<dbReference type="PROSITE" id="PS00920">
    <property type="entry name" value="NITRIL_CHT_1"/>
    <property type="match status" value="1"/>
</dbReference>
<dbReference type="GO" id="GO:0009435">
    <property type="term" value="P:NAD+ biosynthetic process"/>
    <property type="evidence" value="ECO:0007669"/>
    <property type="project" value="UniProtKB-UniRule"/>
</dbReference>
<feature type="binding site" evidence="7">
    <location>
        <position position="432"/>
    </location>
    <ligand>
        <name>deamido-NAD(+)</name>
        <dbReference type="ChEBI" id="CHEBI:58437"/>
        <note>ligand shared between two neighboring subunits</note>
    </ligand>
</feature>
<evidence type="ECO:0000256" key="3">
    <source>
        <dbReference type="ARBA" id="ARBA00022598"/>
    </source>
</evidence>
<name>G8TWK2_SULAD</name>
<dbReference type="Proteomes" id="UP000005439">
    <property type="component" value="Chromosome"/>
</dbReference>
<dbReference type="GO" id="GO:0005737">
    <property type="term" value="C:cytoplasm"/>
    <property type="evidence" value="ECO:0007669"/>
    <property type="project" value="InterPro"/>
</dbReference>
<dbReference type="HAMAP" id="MF_02090">
    <property type="entry name" value="NadE_glutamine_dep"/>
    <property type="match status" value="1"/>
</dbReference>
<evidence type="ECO:0000256" key="8">
    <source>
        <dbReference type="PIRNR" id="PIRNR006630"/>
    </source>
</evidence>
<dbReference type="InterPro" id="IPR003694">
    <property type="entry name" value="NAD_synthase"/>
</dbReference>
<evidence type="ECO:0000259" key="11">
    <source>
        <dbReference type="PROSITE" id="PS50263"/>
    </source>
</evidence>
<keyword evidence="6 7" id="KW-0520">NAD</keyword>
<dbReference type="Gene3D" id="3.40.50.620">
    <property type="entry name" value="HUPs"/>
    <property type="match status" value="1"/>
</dbReference>
<keyword evidence="3 7" id="KW-0436">Ligase</keyword>
<reference evidence="12 13" key="2">
    <citation type="journal article" date="2012" name="Stand. Genomic Sci.">
        <title>Complete genome sequence of the moderately thermophilic mineral-sulfide-oxidizing firmicute Sulfobacillus acidophilus type strain (NAL(T)).</title>
        <authorList>
            <person name="Anderson I."/>
            <person name="Chertkov O."/>
            <person name="Chen A."/>
            <person name="Saunders E."/>
            <person name="Lapidus A."/>
            <person name="Nolan M."/>
            <person name="Lucas S."/>
            <person name="Hammon N."/>
            <person name="Deshpande S."/>
            <person name="Cheng J.F."/>
            <person name="Han C."/>
            <person name="Tapia R."/>
            <person name="Goodwin L.A."/>
            <person name="Pitluck S."/>
            <person name="Liolios K."/>
            <person name="Pagani I."/>
            <person name="Ivanova N."/>
            <person name="Mikhailova N."/>
            <person name="Pati A."/>
            <person name="Palaniappan K."/>
            <person name="Land M."/>
            <person name="Pan C."/>
            <person name="Rohde M."/>
            <person name="Pukall R."/>
            <person name="Goker M."/>
            <person name="Detter J.C."/>
            <person name="Woyke T."/>
            <person name="Bristow J."/>
            <person name="Eisen J.A."/>
            <person name="Markowitz V."/>
            <person name="Hugenholtz P."/>
            <person name="Kyrpides N.C."/>
            <person name="Klenk H.P."/>
            <person name="Mavromatis K."/>
        </authorList>
    </citation>
    <scope>NUCLEOTIDE SEQUENCE [LARGE SCALE GENOMIC DNA]</scope>
    <source>
        <strain evidence="13">ATCC 700253 / DSM 10332 / NAL</strain>
    </source>
</reference>
<comment type="pathway">
    <text evidence="1 7 8">Cofactor biosynthesis; NAD(+) biosynthesis; NAD(+) from deamido-NAD(+) (L-Gln route): step 1/1.</text>
</comment>
<feature type="active site" description="Proton acceptor" evidence="9">
    <location>
        <position position="41"/>
    </location>
</feature>
<feature type="binding site" evidence="7">
    <location>
        <position position="542"/>
    </location>
    <ligand>
        <name>deamido-NAD(+)</name>
        <dbReference type="ChEBI" id="CHEBI:58437"/>
        <note>ligand shared between two neighboring subunits</note>
    </ligand>
</feature>
<feature type="active site" description="Proton acceptor; for glutaminase activity" evidence="7">
    <location>
        <position position="41"/>
    </location>
</feature>
<feature type="active site" description="For glutaminase activity" evidence="7">
    <location>
        <position position="108"/>
    </location>
</feature>
<keyword evidence="4 7" id="KW-0547">Nucleotide-binding</keyword>
<dbReference type="FunFam" id="3.40.50.620:FF:000106">
    <property type="entry name" value="Glutamine-dependent NAD(+) synthetase"/>
    <property type="match status" value="1"/>
</dbReference>
<dbReference type="UniPathway" id="UPA00253">
    <property type="reaction ID" value="UER00334"/>
</dbReference>
<dbReference type="InterPro" id="IPR000132">
    <property type="entry name" value="Nitrilase/CN_hydratase_CS"/>
</dbReference>
<accession>G8TWK2</accession>
<evidence type="ECO:0000256" key="1">
    <source>
        <dbReference type="ARBA" id="ARBA00005188"/>
    </source>
</evidence>
<dbReference type="CDD" id="cd07570">
    <property type="entry name" value="GAT_Gln-NAD-synth"/>
    <property type="match status" value="1"/>
</dbReference>
<evidence type="ECO:0000256" key="7">
    <source>
        <dbReference type="HAMAP-Rule" id="MF_02090"/>
    </source>
</evidence>
<feature type="binding site" evidence="7">
    <location>
        <position position="114"/>
    </location>
    <ligand>
        <name>L-glutamine</name>
        <dbReference type="ChEBI" id="CHEBI:58359"/>
    </ligand>
</feature>
<feature type="active site" description="Nucleophile; for glutaminase activity" evidence="7">
    <location>
        <position position="144"/>
    </location>
</feature>
<comment type="similarity">
    <text evidence="10">Belongs to the NAD synthetase family.</text>
</comment>
<dbReference type="PIRSF" id="PIRSF006630">
    <property type="entry name" value="NADS_GAT"/>
    <property type="match status" value="1"/>
</dbReference>
<dbReference type="AlphaFoldDB" id="G8TWK2"/>
<evidence type="ECO:0000256" key="4">
    <source>
        <dbReference type="ARBA" id="ARBA00022741"/>
    </source>
</evidence>
<dbReference type="GO" id="GO:0008795">
    <property type="term" value="F:NAD+ synthase activity"/>
    <property type="evidence" value="ECO:0007669"/>
    <property type="project" value="UniProtKB-UniRule"/>
</dbReference>
<evidence type="ECO:0000256" key="9">
    <source>
        <dbReference type="PROSITE-ProRule" id="PRU10139"/>
    </source>
</evidence>
<feature type="binding site" evidence="7">
    <location>
        <position position="171"/>
    </location>
    <ligand>
        <name>L-glutamine</name>
        <dbReference type="ChEBI" id="CHEBI:58359"/>
    </ligand>
</feature>
<dbReference type="Gene3D" id="3.60.110.10">
    <property type="entry name" value="Carbon-nitrogen hydrolase"/>
    <property type="match status" value="1"/>
</dbReference>
<dbReference type="PROSITE" id="PS50263">
    <property type="entry name" value="CN_HYDROLASE"/>
    <property type="match status" value="1"/>
</dbReference>
<dbReference type="GO" id="GO:0003952">
    <property type="term" value="F:NAD+ synthase (glutamine-hydrolyzing) activity"/>
    <property type="evidence" value="ECO:0007669"/>
    <property type="project" value="UniProtKB-UniRule"/>
</dbReference>
<comment type="function">
    <text evidence="7">Catalyzes the ATP-dependent amidation of deamido-NAD to form NAD. Uses L-glutamine as a nitrogen source.</text>
</comment>
<dbReference type="NCBIfam" id="TIGR00552">
    <property type="entry name" value="nadE"/>
    <property type="match status" value="1"/>
</dbReference>
<dbReference type="InterPro" id="IPR022310">
    <property type="entry name" value="NAD/GMP_synthase"/>
</dbReference>
<organism evidence="12 13">
    <name type="scientific">Sulfobacillus acidophilus (strain ATCC 700253 / DSM 10332 / NAL)</name>
    <dbReference type="NCBI Taxonomy" id="679936"/>
    <lineage>
        <taxon>Bacteria</taxon>
        <taxon>Bacillati</taxon>
        <taxon>Bacillota</taxon>
        <taxon>Clostridia</taxon>
        <taxon>Eubacteriales</taxon>
        <taxon>Clostridiales Family XVII. Incertae Sedis</taxon>
        <taxon>Sulfobacillus</taxon>
    </lineage>
</organism>
<dbReference type="NCBIfam" id="NF010588">
    <property type="entry name" value="PRK13981.1"/>
    <property type="match status" value="1"/>
</dbReference>
<dbReference type="HOGENOM" id="CLU_022313_2_0_9"/>
<dbReference type="PATRIC" id="fig|679936.5.peg.1469"/>
<evidence type="ECO:0000313" key="13">
    <source>
        <dbReference type="Proteomes" id="UP000005439"/>
    </source>
</evidence>
<dbReference type="EMBL" id="CP003179">
    <property type="protein sequence ID" value="AEW04900.1"/>
    <property type="molecule type" value="Genomic_DNA"/>
</dbReference>
<feature type="binding site" evidence="7">
    <location>
        <position position="403"/>
    </location>
    <ligand>
        <name>deamido-NAD(+)</name>
        <dbReference type="ChEBI" id="CHEBI:58437"/>
        <note>ligand shared between two neighboring subunits</note>
    </ligand>
</feature>
<evidence type="ECO:0000256" key="5">
    <source>
        <dbReference type="ARBA" id="ARBA00022840"/>
    </source>
</evidence>
<dbReference type="InterPro" id="IPR014445">
    <property type="entry name" value="Gln-dep_NAD_synthase"/>
</dbReference>
<feature type="binding site" evidence="7">
    <location>
        <position position="427"/>
    </location>
    <ligand>
        <name>ATP</name>
        <dbReference type="ChEBI" id="CHEBI:30616"/>
    </ligand>
</feature>
<proteinExistence type="inferred from homology"/>
<dbReference type="EC" id="6.3.5.1" evidence="7 8"/>
<reference evidence="13" key="1">
    <citation type="submission" date="2011-12" db="EMBL/GenBank/DDBJ databases">
        <title>The complete genome of chromosome of Sulfobacillus acidophilus DSM 10332.</title>
        <authorList>
            <person name="Lucas S."/>
            <person name="Han J."/>
            <person name="Lapidus A."/>
            <person name="Bruce D."/>
            <person name="Goodwin L."/>
            <person name="Pitluck S."/>
            <person name="Peters L."/>
            <person name="Kyrpides N."/>
            <person name="Mavromatis K."/>
            <person name="Ivanova N."/>
            <person name="Mikhailova N."/>
            <person name="Chertkov O."/>
            <person name="Saunders E."/>
            <person name="Detter J.C."/>
            <person name="Tapia R."/>
            <person name="Han C."/>
            <person name="Land M."/>
            <person name="Hauser L."/>
            <person name="Markowitz V."/>
            <person name="Cheng J.-F."/>
            <person name="Hugenholtz P."/>
            <person name="Woyke T."/>
            <person name="Wu D."/>
            <person name="Pukall R."/>
            <person name="Gehrich-Schroeter G."/>
            <person name="Schneider S."/>
            <person name="Klenk H.-P."/>
            <person name="Eisen J.A."/>
        </authorList>
    </citation>
    <scope>NUCLEOTIDE SEQUENCE [LARGE SCALE GENOMIC DNA]</scope>
    <source>
        <strain evidence="13">ATCC 700253 / DSM 10332 / NAL</strain>
    </source>
</reference>
<dbReference type="GO" id="GO:0004359">
    <property type="term" value="F:glutaminase activity"/>
    <property type="evidence" value="ECO:0007669"/>
    <property type="project" value="InterPro"/>
</dbReference>
<gene>
    <name evidence="7" type="primary">nadE</name>
    <name evidence="12" type="ordered locus">Sulac_1403</name>
</gene>
<comment type="similarity">
    <text evidence="2 7 8">In the C-terminal section; belongs to the NAD synthetase family.</text>
</comment>
<dbReference type="STRING" id="679936.Sulac_1403"/>
<evidence type="ECO:0000256" key="10">
    <source>
        <dbReference type="RuleBase" id="RU003811"/>
    </source>
</evidence>
<dbReference type="InterPro" id="IPR036526">
    <property type="entry name" value="C-N_Hydrolase_sf"/>
</dbReference>
<dbReference type="SUPFAM" id="SSF56317">
    <property type="entry name" value="Carbon-nitrogen hydrolase"/>
    <property type="match status" value="1"/>
</dbReference>
<dbReference type="GO" id="GO:0005524">
    <property type="term" value="F:ATP binding"/>
    <property type="evidence" value="ECO:0007669"/>
    <property type="project" value="UniProtKB-UniRule"/>
</dbReference>
<comment type="caution">
    <text evidence="7">Lacks conserved residue(s) required for the propagation of feature annotation.</text>
</comment>
<feature type="binding site" evidence="7">
    <location>
        <begin position="320"/>
        <end position="327"/>
    </location>
    <ligand>
        <name>ATP</name>
        <dbReference type="ChEBI" id="CHEBI:30616"/>
    </ligand>
</feature>
<comment type="catalytic activity">
    <reaction evidence="7 8">
        <text>deamido-NAD(+) + L-glutamine + ATP + H2O = L-glutamate + AMP + diphosphate + NAD(+) + H(+)</text>
        <dbReference type="Rhea" id="RHEA:24384"/>
        <dbReference type="ChEBI" id="CHEBI:15377"/>
        <dbReference type="ChEBI" id="CHEBI:15378"/>
        <dbReference type="ChEBI" id="CHEBI:29985"/>
        <dbReference type="ChEBI" id="CHEBI:30616"/>
        <dbReference type="ChEBI" id="CHEBI:33019"/>
        <dbReference type="ChEBI" id="CHEBI:57540"/>
        <dbReference type="ChEBI" id="CHEBI:58359"/>
        <dbReference type="ChEBI" id="CHEBI:58437"/>
        <dbReference type="ChEBI" id="CHEBI:456215"/>
        <dbReference type="EC" id="6.3.5.1"/>
    </reaction>
</comment>